<evidence type="ECO:0000313" key="5">
    <source>
        <dbReference type="EMBL" id="SHE59851.1"/>
    </source>
</evidence>
<evidence type="ECO:0000256" key="2">
    <source>
        <dbReference type="ARBA" id="ARBA00023125"/>
    </source>
</evidence>
<dbReference type="PANTHER" id="PTHR46797">
    <property type="entry name" value="HTH-TYPE TRANSCRIPTIONAL REGULATOR"/>
    <property type="match status" value="1"/>
</dbReference>
<dbReference type="InterPro" id="IPR013096">
    <property type="entry name" value="Cupin_2"/>
</dbReference>
<dbReference type="SUPFAM" id="SSF51182">
    <property type="entry name" value="RmlC-like cupins"/>
    <property type="match status" value="1"/>
</dbReference>
<dbReference type="SUPFAM" id="SSF47413">
    <property type="entry name" value="lambda repressor-like DNA-binding domains"/>
    <property type="match status" value="1"/>
</dbReference>
<dbReference type="InterPro" id="IPR010982">
    <property type="entry name" value="Lambda_DNA-bd_dom_sf"/>
</dbReference>
<dbReference type="InterPro" id="IPR001387">
    <property type="entry name" value="Cro/C1-type_HTH"/>
</dbReference>
<dbReference type="PROSITE" id="PS50943">
    <property type="entry name" value="HTH_CROC1"/>
    <property type="match status" value="1"/>
</dbReference>
<evidence type="ECO:0000256" key="1">
    <source>
        <dbReference type="ARBA" id="ARBA00023015"/>
    </source>
</evidence>
<feature type="domain" description="HTH cro/C1-type" evidence="4">
    <location>
        <begin position="11"/>
        <end position="65"/>
    </location>
</feature>
<dbReference type="InterPro" id="IPR011051">
    <property type="entry name" value="RmlC_Cupin_sf"/>
</dbReference>
<keyword evidence="3" id="KW-0804">Transcription</keyword>
<dbReference type="EMBL" id="FQVI01000003">
    <property type="protein sequence ID" value="SHE59851.1"/>
    <property type="molecule type" value="Genomic_DNA"/>
</dbReference>
<sequence>MDVTKIVAANVKDIREKKKLTLDAAAETTGVSRSMLAQIEKGDVNPTISVLWKIANGYKVSFTSLVEGPEEPAVMIKRMAAAPLAEDDGRYLNYPVFGFDEQKLFESYRIVIKPGGRLSAQPHMTGAEEYITVFYGKVIISVEEETYHLEQGDSIRFLADVSHSYENVGEEEAGLSMLIYYNK</sequence>
<dbReference type="PANTHER" id="PTHR46797:SF23">
    <property type="entry name" value="HTH-TYPE TRANSCRIPTIONAL REGULATOR SUTR"/>
    <property type="match status" value="1"/>
</dbReference>
<accession>A0A1M4USY4</accession>
<dbReference type="CDD" id="cd00093">
    <property type="entry name" value="HTH_XRE"/>
    <property type="match status" value="1"/>
</dbReference>
<keyword evidence="6" id="KW-1185">Reference proteome</keyword>
<dbReference type="CDD" id="cd02209">
    <property type="entry name" value="cupin_XRE_C"/>
    <property type="match status" value="1"/>
</dbReference>
<dbReference type="Gene3D" id="2.60.120.10">
    <property type="entry name" value="Jelly Rolls"/>
    <property type="match status" value="1"/>
</dbReference>
<evidence type="ECO:0000256" key="3">
    <source>
        <dbReference type="ARBA" id="ARBA00023163"/>
    </source>
</evidence>
<gene>
    <name evidence="5" type="ORF">SAMN02745158_00969</name>
</gene>
<dbReference type="OrthoDB" id="9781521at2"/>
<evidence type="ECO:0000313" key="6">
    <source>
        <dbReference type="Proteomes" id="UP000184245"/>
    </source>
</evidence>
<protein>
    <submittedName>
        <fullName evidence="5">Transcriptional regulator, XRE family with cupin sensor</fullName>
    </submittedName>
</protein>
<organism evidence="5 6">
    <name type="scientific">Lactonifactor longoviformis DSM 17459</name>
    <dbReference type="NCBI Taxonomy" id="1122155"/>
    <lineage>
        <taxon>Bacteria</taxon>
        <taxon>Bacillati</taxon>
        <taxon>Bacillota</taxon>
        <taxon>Clostridia</taxon>
        <taxon>Eubacteriales</taxon>
        <taxon>Clostridiaceae</taxon>
        <taxon>Lactonifactor</taxon>
    </lineage>
</organism>
<dbReference type="GO" id="GO:0003700">
    <property type="term" value="F:DNA-binding transcription factor activity"/>
    <property type="evidence" value="ECO:0007669"/>
    <property type="project" value="TreeGrafter"/>
</dbReference>
<keyword evidence="2" id="KW-0238">DNA-binding</keyword>
<name>A0A1M4USY4_9CLOT</name>
<dbReference type="InterPro" id="IPR050807">
    <property type="entry name" value="TransReg_Diox_bact_type"/>
</dbReference>
<dbReference type="GO" id="GO:0003677">
    <property type="term" value="F:DNA binding"/>
    <property type="evidence" value="ECO:0007669"/>
    <property type="project" value="UniProtKB-KW"/>
</dbReference>
<dbReference type="Pfam" id="PF07883">
    <property type="entry name" value="Cupin_2"/>
    <property type="match status" value="1"/>
</dbReference>
<dbReference type="GO" id="GO:0005829">
    <property type="term" value="C:cytosol"/>
    <property type="evidence" value="ECO:0007669"/>
    <property type="project" value="TreeGrafter"/>
</dbReference>
<dbReference type="Pfam" id="PF01381">
    <property type="entry name" value="HTH_3"/>
    <property type="match status" value="1"/>
</dbReference>
<dbReference type="SMART" id="SM00530">
    <property type="entry name" value="HTH_XRE"/>
    <property type="match status" value="1"/>
</dbReference>
<reference evidence="5 6" key="1">
    <citation type="submission" date="2016-11" db="EMBL/GenBank/DDBJ databases">
        <authorList>
            <person name="Jaros S."/>
            <person name="Januszkiewicz K."/>
            <person name="Wedrychowicz H."/>
        </authorList>
    </citation>
    <scope>NUCLEOTIDE SEQUENCE [LARGE SCALE GENOMIC DNA]</scope>
    <source>
        <strain evidence="5 6">DSM 17459</strain>
    </source>
</reference>
<dbReference type="Gene3D" id="1.10.260.40">
    <property type="entry name" value="lambda repressor-like DNA-binding domains"/>
    <property type="match status" value="1"/>
</dbReference>
<dbReference type="Proteomes" id="UP000184245">
    <property type="component" value="Unassembled WGS sequence"/>
</dbReference>
<proteinExistence type="predicted"/>
<dbReference type="STRING" id="1122155.SAMN02745158_00969"/>
<dbReference type="RefSeq" id="WP_072849477.1">
    <property type="nucleotide sequence ID" value="NZ_FQVI01000003.1"/>
</dbReference>
<dbReference type="AlphaFoldDB" id="A0A1M4USY4"/>
<dbReference type="InterPro" id="IPR014710">
    <property type="entry name" value="RmlC-like_jellyroll"/>
</dbReference>
<keyword evidence="1" id="KW-0805">Transcription regulation</keyword>
<evidence type="ECO:0000259" key="4">
    <source>
        <dbReference type="PROSITE" id="PS50943"/>
    </source>
</evidence>